<evidence type="ECO:0000313" key="2">
    <source>
        <dbReference type="EMBL" id="KAK0666414.1"/>
    </source>
</evidence>
<keyword evidence="1" id="KW-0732">Signal</keyword>
<comment type="caution">
    <text evidence="2">The sequence shown here is derived from an EMBL/GenBank/DDBJ whole genome shotgun (WGS) entry which is preliminary data.</text>
</comment>
<evidence type="ECO:0000313" key="3">
    <source>
        <dbReference type="Proteomes" id="UP001174997"/>
    </source>
</evidence>
<feature type="signal peptide" evidence="1">
    <location>
        <begin position="1"/>
        <end position="16"/>
    </location>
</feature>
<protein>
    <submittedName>
        <fullName evidence="2">Uncharacterized protein</fullName>
    </submittedName>
</protein>
<reference evidence="2" key="1">
    <citation type="submission" date="2023-06" db="EMBL/GenBank/DDBJ databases">
        <title>Genome-scale phylogeny and comparative genomics of the fungal order Sordariales.</title>
        <authorList>
            <consortium name="Lawrence Berkeley National Laboratory"/>
            <person name="Hensen N."/>
            <person name="Bonometti L."/>
            <person name="Westerberg I."/>
            <person name="Brannstrom I.O."/>
            <person name="Guillou S."/>
            <person name="Cros-Aarteil S."/>
            <person name="Calhoun S."/>
            <person name="Haridas S."/>
            <person name="Kuo A."/>
            <person name="Mondo S."/>
            <person name="Pangilinan J."/>
            <person name="Riley R."/>
            <person name="Labutti K."/>
            <person name="Andreopoulos B."/>
            <person name="Lipzen A."/>
            <person name="Chen C."/>
            <person name="Yanf M."/>
            <person name="Daum C."/>
            <person name="Ng V."/>
            <person name="Clum A."/>
            <person name="Steindorff A."/>
            <person name="Ohm R."/>
            <person name="Martin F."/>
            <person name="Silar P."/>
            <person name="Natvig D."/>
            <person name="Lalanne C."/>
            <person name="Gautier V."/>
            <person name="Ament-Velasquez S.L."/>
            <person name="Kruys A."/>
            <person name="Hutchinson M.I."/>
            <person name="Powell A.J."/>
            <person name="Barry K."/>
            <person name="Miller A.N."/>
            <person name="Grigoriev I.V."/>
            <person name="Debuchy R."/>
            <person name="Gladieux P."/>
            <person name="Thoren M.H."/>
            <person name="Johannesson H."/>
        </authorList>
    </citation>
    <scope>NUCLEOTIDE SEQUENCE</scope>
    <source>
        <strain evidence="2">CBS 307.81</strain>
    </source>
</reference>
<evidence type="ECO:0000256" key="1">
    <source>
        <dbReference type="SAM" id="SignalP"/>
    </source>
</evidence>
<keyword evidence="3" id="KW-1185">Reference proteome</keyword>
<feature type="chain" id="PRO_5041262793" evidence="1">
    <location>
        <begin position="17"/>
        <end position="139"/>
    </location>
</feature>
<proteinExistence type="predicted"/>
<dbReference type="EMBL" id="JAULSY010000088">
    <property type="protein sequence ID" value="KAK0666414.1"/>
    <property type="molecule type" value="Genomic_DNA"/>
</dbReference>
<name>A0AA40DAI8_9PEZI</name>
<accession>A0AA40DAI8</accession>
<sequence length="139" mass="15055">MKLLLSIAGLATLAMASPTSSPPPIPTRPIETGPYKVMAQLGFYQNSVCSHTGTYWYFTTRRAAYEDLLEQKGGCQNVHETMGLATAIRVESQDSNCSVTLYTNKDCDPASANIVTVPELVCTPAEGGRAWKSYTIRGC</sequence>
<dbReference type="Proteomes" id="UP001174997">
    <property type="component" value="Unassembled WGS sequence"/>
</dbReference>
<organism evidence="2 3">
    <name type="scientific">Cercophora samala</name>
    <dbReference type="NCBI Taxonomy" id="330535"/>
    <lineage>
        <taxon>Eukaryota</taxon>
        <taxon>Fungi</taxon>
        <taxon>Dikarya</taxon>
        <taxon>Ascomycota</taxon>
        <taxon>Pezizomycotina</taxon>
        <taxon>Sordariomycetes</taxon>
        <taxon>Sordariomycetidae</taxon>
        <taxon>Sordariales</taxon>
        <taxon>Lasiosphaeriaceae</taxon>
        <taxon>Cercophora</taxon>
    </lineage>
</organism>
<dbReference type="AlphaFoldDB" id="A0AA40DAI8"/>
<gene>
    <name evidence="2" type="ORF">QBC41DRAFT_325800</name>
</gene>